<evidence type="ECO:0000256" key="2">
    <source>
        <dbReference type="SAM" id="Phobius"/>
    </source>
</evidence>
<proteinExistence type="predicted"/>
<accession>A0ABP3VXG1</accession>
<evidence type="ECO:0000313" key="3">
    <source>
        <dbReference type="EMBL" id="GAA0768279.1"/>
    </source>
</evidence>
<name>A0ABP3VXG1_9BURK</name>
<feature type="transmembrane region" description="Helical" evidence="2">
    <location>
        <begin position="21"/>
        <end position="42"/>
    </location>
</feature>
<feature type="transmembrane region" description="Helical" evidence="2">
    <location>
        <begin position="252"/>
        <end position="272"/>
    </location>
</feature>
<sequence length="302" mass="33287">MQQLQAAITHAAPLMSQDRSPLTIGTLLVLLLAFLSVFGGTFGTVQWPFSGLRPDAEIAFSQRLVSALWEGQEDKLAEAFRPELRKDVHDHFGAMTALLPSGQPKQTDVFSWAIHRQDGSTYYTFGFEYAYEHAWLVASVSLQREPGGPLQLTGLHLTPQVEPLEVQNRFAWSGKPATQWALLAIWVAELGLVLFAMISCLCAEGLRRKWVCLLIALFGIGRFTLDWHTGAYSIQLLYLGLPTLGALKAGQGSPWCFQLSLPVGAVFLLVMLHQSKSSRARQQVPSSESPPHVDAPHPAEKS</sequence>
<feature type="transmembrane region" description="Helical" evidence="2">
    <location>
        <begin position="180"/>
        <end position="203"/>
    </location>
</feature>
<gene>
    <name evidence="3" type="ORF">GCM10009107_57970</name>
</gene>
<keyword evidence="2" id="KW-0472">Membrane</keyword>
<feature type="transmembrane region" description="Helical" evidence="2">
    <location>
        <begin position="210"/>
        <end position="232"/>
    </location>
</feature>
<feature type="region of interest" description="Disordered" evidence="1">
    <location>
        <begin position="279"/>
        <end position="302"/>
    </location>
</feature>
<evidence type="ECO:0000256" key="1">
    <source>
        <dbReference type="SAM" id="MobiDB-lite"/>
    </source>
</evidence>
<keyword evidence="4" id="KW-1185">Reference proteome</keyword>
<evidence type="ECO:0000313" key="4">
    <source>
        <dbReference type="Proteomes" id="UP001500279"/>
    </source>
</evidence>
<reference evidence="4" key="1">
    <citation type="journal article" date="2019" name="Int. J. Syst. Evol. Microbiol.">
        <title>The Global Catalogue of Microorganisms (GCM) 10K type strain sequencing project: providing services to taxonomists for standard genome sequencing and annotation.</title>
        <authorList>
            <consortium name="The Broad Institute Genomics Platform"/>
            <consortium name="The Broad Institute Genome Sequencing Center for Infectious Disease"/>
            <person name="Wu L."/>
            <person name="Ma J."/>
        </authorList>
    </citation>
    <scope>NUCLEOTIDE SEQUENCE [LARGE SCALE GENOMIC DNA]</scope>
    <source>
        <strain evidence="4">JCM 15503</strain>
    </source>
</reference>
<comment type="caution">
    <text evidence="3">The sequence shown here is derived from an EMBL/GenBank/DDBJ whole genome shotgun (WGS) entry which is preliminary data.</text>
</comment>
<keyword evidence="2" id="KW-1133">Transmembrane helix</keyword>
<evidence type="ECO:0008006" key="5">
    <source>
        <dbReference type="Google" id="ProtNLM"/>
    </source>
</evidence>
<dbReference type="Proteomes" id="UP001500279">
    <property type="component" value="Unassembled WGS sequence"/>
</dbReference>
<organism evidence="3 4">
    <name type="scientific">Ideonella azotifigens</name>
    <dbReference type="NCBI Taxonomy" id="513160"/>
    <lineage>
        <taxon>Bacteria</taxon>
        <taxon>Pseudomonadati</taxon>
        <taxon>Pseudomonadota</taxon>
        <taxon>Betaproteobacteria</taxon>
        <taxon>Burkholderiales</taxon>
        <taxon>Sphaerotilaceae</taxon>
        <taxon>Ideonella</taxon>
    </lineage>
</organism>
<protein>
    <recommendedName>
        <fullName evidence="5">DUF4436 domain-containing protein</fullName>
    </recommendedName>
</protein>
<keyword evidence="2" id="KW-0812">Transmembrane</keyword>
<dbReference type="EMBL" id="BAAAEW010000047">
    <property type="protein sequence ID" value="GAA0768279.1"/>
    <property type="molecule type" value="Genomic_DNA"/>
</dbReference>
<feature type="compositionally biased region" description="Polar residues" evidence="1">
    <location>
        <begin position="279"/>
        <end position="289"/>
    </location>
</feature>